<feature type="domain" description="C2H2-type" evidence="9">
    <location>
        <begin position="30"/>
        <end position="59"/>
    </location>
</feature>
<dbReference type="Proteomes" id="UP001213799">
    <property type="component" value="Unassembled WGS sequence"/>
</dbReference>
<organism evidence="10 11">
    <name type="scientific">Penicillium hordei</name>
    <dbReference type="NCBI Taxonomy" id="40994"/>
    <lineage>
        <taxon>Eukaryota</taxon>
        <taxon>Fungi</taxon>
        <taxon>Dikarya</taxon>
        <taxon>Ascomycota</taxon>
        <taxon>Pezizomycotina</taxon>
        <taxon>Eurotiomycetes</taxon>
        <taxon>Eurotiomycetidae</taxon>
        <taxon>Eurotiales</taxon>
        <taxon>Aspergillaceae</taxon>
        <taxon>Penicillium</taxon>
    </lineage>
</organism>
<evidence type="ECO:0000313" key="10">
    <source>
        <dbReference type="EMBL" id="KAJ5603678.1"/>
    </source>
</evidence>
<reference evidence="10" key="1">
    <citation type="journal article" date="2023" name="IMA Fungus">
        <title>Comparative genomic study of the Penicillium genus elucidates a diverse pangenome and 15 lateral gene transfer events.</title>
        <authorList>
            <person name="Petersen C."/>
            <person name="Sorensen T."/>
            <person name="Nielsen M.R."/>
            <person name="Sondergaard T.E."/>
            <person name="Sorensen J.L."/>
            <person name="Fitzpatrick D.A."/>
            <person name="Frisvad J.C."/>
            <person name="Nielsen K.L."/>
        </authorList>
    </citation>
    <scope>NUCLEOTIDE SEQUENCE</scope>
    <source>
        <strain evidence="10">IBT 12815</strain>
    </source>
</reference>
<evidence type="ECO:0000256" key="7">
    <source>
        <dbReference type="PROSITE-ProRule" id="PRU00042"/>
    </source>
</evidence>
<keyword evidence="11" id="KW-1185">Reference proteome</keyword>
<dbReference type="InterPro" id="IPR013087">
    <property type="entry name" value="Znf_C2H2_type"/>
</dbReference>
<protein>
    <recommendedName>
        <fullName evidence="9">C2H2-type domain-containing protein</fullName>
    </recommendedName>
</protein>
<dbReference type="RefSeq" id="XP_056753476.1">
    <property type="nucleotide sequence ID" value="XM_056897691.1"/>
</dbReference>
<keyword evidence="4 7" id="KW-0863">Zinc-finger</keyword>
<dbReference type="InterPro" id="IPR036236">
    <property type="entry name" value="Znf_C2H2_sf"/>
</dbReference>
<dbReference type="PROSITE" id="PS50157">
    <property type="entry name" value="ZINC_FINGER_C2H2_2"/>
    <property type="match status" value="2"/>
</dbReference>
<accession>A0AAD6E891</accession>
<feature type="region of interest" description="Disordered" evidence="8">
    <location>
        <begin position="46"/>
        <end position="67"/>
    </location>
</feature>
<dbReference type="PANTHER" id="PTHR40626">
    <property type="entry name" value="MIP31509P"/>
    <property type="match status" value="1"/>
</dbReference>
<proteinExistence type="predicted"/>
<evidence type="ECO:0000256" key="4">
    <source>
        <dbReference type="ARBA" id="ARBA00022771"/>
    </source>
</evidence>
<dbReference type="GO" id="GO:0005634">
    <property type="term" value="C:nucleus"/>
    <property type="evidence" value="ECO:0007669"/>
    <property type="project" value="UniProtKB-SubCell"/>
</dbReference>
<dbReference type="Gene3D" id="3.30.160.60">
    <property type="entry name" value="Classic Zinc Finger"/>
    <property type="match status" value="1"/>
</dbReference>
<reference evidence="10" key="2">
    <citation type="submission" date="2023-01" db="EMBL/GenBank/DDBJ databases">
        <authorList>
            <person name="Petersen C."/>
        </authorList>
    </citation>
    <scope>NUCLEOTIDE SEQUENCE</scope>
    <source>
        <strain evidence="10">IBT 12815</strain>
    </source>
</reference>
<dbReference type="GeneID" id="81587933"/>
<comment type="caution">
    <text evidence="10">The sequence shown here is derived from an EMBL/GenBank/DDBJ whole genome shotgun (WGS) entry which is preliminary data.</text>
</comment>
<keyword evidence="6" id="KW-0539">Nucleus</keyword>
<dbReference type="InterPro" id="IPR051059">
    <property type="entry name" value="VerF-like"/>
</dbReference>
<comment type="subcellular location">
    <subcellularLocation>
        <location evidence="1">Nucleus</location>
    </subcellularLocation>
</comment>
<dbReference type="GO" id="GO:0000978">
    <property type="term" value="F:RNA polymerase II cis-regulatory region sequence-specific DNA binding"/>
    <property type="evidence" value="ECO:0007669"/>
    <property type="project" value="InterPro"/>
</dbReference>
<evidence type="ECO:0000259" key="9">
    <source>
        <dbReference type="PROSITE" id="PS50157"/>
    </source>
</evidence>
<dbReference type="PROSITE" id="PS00028">
    <property type="entry name" value="ZINC_FINGER_C2H2_1"/>
    <property type="match status" value="2"/>
</dbReference>
<dbReference type="SUPFAM" id="SSF57667">
    <property type="entry name" value="beta-beta-alpha zinc fingers"/>
    <property type="match status" value="1"/>
</dbReference>
<keyword evidence="2" id="KW-0479">Metal-binding</keyword>
<feature type="domain" description="C2H2-type" evidence="9">
    <location>
        <begin position="3"/>
        <end position="30"/>
    </location>
</feature>
<evidence type="ECO:0000256" key="8">
    <source>
        <dbReference type="SAM" id="MobiDB-lite"/>
    </source>
</evidence>
<evidence type="ECO:0000256" key="3">
    <source>
        <dbReference type="ARBA" id="ARBA00022737"/>
    </source>
</evidence>
<evidence type="ECO:0000313" key="11">
    <source>
        <dbReference type="Proteomes" id="UP001213799"/>
    </source>
</evidence>
<dbReference type="AlphaFoldDB" id="A0AAD6E891"/>
<keyword evidence="3" id="KW-0677">Repeat</keyword>
<dbReference type="GO" id="GO:0008270">
    <property type="term" value="F:zinc ion binding"/>
    <property type="evidence" value="ECO:0007669"/>
    <property type="project" value="UniProtKB-KW"/>
</dbReference>
<evidence type="ECO:0000256" key="2">
    <source>
        <dbReference type="ARBA" id="ARBA00022723"/>
    </source>
</evidence>
<evidence type="ECO:0000256" key="6">
    <source>
        <dbReference type="ARBA" id="ARBA00023242"/>
    </source>
</evidence>
<dbReference type="PANTHER" id="PTHR40626:SF11">
    <property type="entry name" value="ZINC FINGER PROTEIN YPR022C"/>
    <property type="match status" value="1"/>
</dbReference>
<evidence type="ECO:0000256" key="5">
    <source>
        <dbReference type="ARBA" id="ARBA00022833"/>
    </source>
</evidence>
<feature type="region of interest" description="Disordered" evidence="8">
    <location>
        <begin position="90"/>
        <end position="111"/>
    </location>
</feature>
<gene>
    <name evidence="10" type="ORF">N7537_006634</name>
</gene>
<keyword evidence="5" id="KW-0862">Zinc</keyword>
<name>A0AAD6E891_9EURO</name>
<dbReference type="EMBL" id="JAQJAE010000003">
    <property type="protein sequence ID" value="KAJ5603678.1"/>
    <property type="molecule type" value="Genomic_DNA"/>
</dbReference>
<dbReference type="GO" id="GO:0000785">
    <property type="term" value="C:chromatin"/>
    <property type="evidence" value="ECO:0007669"/>
    <property type="project" value="TreeGrafter"/>
</dbReference>
<dbReference type="SMART" id="SM00355">
    <property type="entry name" value="ZnF_C2H2"/>
    <property type="match status" value="2"/>
</dbReference>
<sequence>MSFKCSTCSARFRRDDHLRRHQLSHSEPRYSCAAPECGMQFHRRDAAKRHEKVHQSDGLKKRRKPRRGAFPCARIPKQGLGLGTPSTCHDHVSTASNSETEPLSSSTSAAATTGIRHESAILRDCPKCTALDMLCGSCVSPLFLATHLRESDWAAFQFCLQHFVRIHAEGFPFLHCSSWRVDWVKSGKVFAMAAVGGRWIAPYAELSRLCFQMAVDHLEESTASIRDAPYTERLDDSLHRRRIMIFETRILLIEYSVWSHDSELREWGLKTLANEAITMVPTLTNAITYKLPPRNWLEWVLLEESKRALWCFYCLVIKSRHFLHHPVSAPETITTMDLPCPDILFEAPNQQLWRERKDCCLYQSMGSPPFRKTFYQLMSVDLMCQPVVDEAAKYSSHILLCSLWDAFQNGTTIACNFTTMDAYLERDMSRFRLRADLSRALEHWKALFWRDPYDLWHSHRPDYKFNSVMLSVYIESQEWSCPGAHPLRPSYRRVAAQLALNILSSISFCGFLEVGARSPLYVERIAYFCTSGLALAMLAWLDEIDGHLNDDCLPSEDRVIYEKLLDCLKRVPGSSNLFGSGFKYPPANRVREAVVKVWVLVTGDGEWVGKLSRST</sequence>
<evidence type="ECO:0000256" key="1">
    <source>
        <dbReference type="ARBA" id="ARBA00004123"/>
    </source>
</evidence>
<feature type="compositionally biased region" description="Low complexity" evidence="8">
    <location>
        <begin position="95"/>
        <end position="111"/>
    </location>
</feature>
<dbReference type="GO" id="GO:0000981">
    <property type="term" value="F:DNA-binding transcription factor activity, RNA polymerase II-specific"/>
    <property type="evidence" value="ECO:0007669"/>
    <property type="project" value="InterPro"/>
</dbReference>